<dbReference type="CDD" id="cd20301">
    <property type="entry name" value="cupin_ChrR"/>
    <property type="match status" value="1"/>
</dbReference>
<feature type="domain" description="ChrR-like cupin" evidence="1">
    <location>
        <begin position="109"/>
        <end position="198"/>
    </location>
</feature>
<dbReference type="RefSeq" id="WP_020584115.1">
    <property type="nucleotide sequence ID" value="NZ_JOJP01000001.1"/>
</dbReference>
<gene>
    <name evidence="2" type="ORF">GV64_04705</name>
</gene>
<dbReference type="Gene3D" id="1.10.10.1320">
    <property type="entry name" value="Anti-sigma factor, zinc-finger domain"/>
    <property type="match status" value="1"/>
</dbReference>
<dbReference type="InterPro" id="IPR014710">
    <property type="entry name" value="RmlC-like_jellyroll"/>
</dbReference>
<dbReference type="Pfam" id="PF12973">
    <property type="entry name" value="Cupin_7"/>
    <property type="match status" value="1"/>
</dbReference>
<dbReference type="EMBL" id="JOJP01000001">
    <property type="protein sequence ID" value="KEI70142.1"/>
    <property type="molecule type" value="Genomic_DNA"/>
</dbReference>
<protein>
    <recommendedName>
        <fullName evidence="1">ChrR-like cupin domain-containing protein</fullName>
    </recommendedName>
</protein>
<dbReference type="STRING" id="305900.GV64_04705"/>
<dbReference type="InterPro" id="IPR011051">
    <property type="entry name" value="RmlC_Cupin_sf"/>
</dbReference>
<dbReference type="InterPro" id="IPR025979">
    <property type="entry name" value="ChrR-like_cupin_dom"/>
</dbReference>
<evidence type="ECO:0000259" key="1">
    <source>
        <dbReference type="Pfam" id="PF12973"/>
    </source>
</evidence>
<dbReference type="NCBIfam" id="TIGR02451">
    <property type="entry name" value="anti_sig_ChrR"/>
    <property type="match status" value="1"/>
</dbReference>
<dbReference type="Gene3D" id="2.60.120.10">
    <property type="entry name" value="Jelly Rolls"/>
    <property type="match status" value="1"/>
</dbReference>
<dbReference type="AlphaFoldDB" id="A0A081K7L6"/>
<dbReference type="InterPro" id="IPR012807">
    <property type="entry name" value="Anti-sigma_ChrR"/>
</dbReference>
<dbReference type="eggNOG" id="COG3806">
    <property type="taxonomic scope" value="Bacteria"/>
</dbReference>
<proteinExistence type="predicted"/>
<evidence type="ECO:0000313" key="2">
    <source>
        <dbReference type="EMBL" id="KEI70142.1"/>
    </source>
</evidence>
<dbReference type="Proteomes" id="UP000027997">
    <property type="component" value="Unassembled WGS sequence"/>
</dbReference>
<sequence>MSCNHHPDDSTLLSYGAGSLPDALAMVVACHIAACSHCRGKIADAEQIGLGLMEQEPVQSMSERSREWMLAMLDEPCEESMPEPQLAVGDDSDGDIPAPLQPLIGQWFSELHWRTMAPGMKQFILPASQGKLRLLKIAPGTFMPSHGHSGSELTLVLKGSYSDELGRFSAGDVADVDPDMNHQPVADTHEGCICLIATDGPLRFKGLVPRLLQPFFQL</sequence>
<accession>A0A081K7L6</accession>
<organism evidence="2 3">
    <name type="scientific">Endozoicomonas elysicola</name>
    <dbReference type="NCBI Taxonomy" id="305900"/>
    <lineage>
        <taxon>Bacteria</taxon>
        <taxon>Pseudomonadati</taxon>
        <taxon>Pseudomonadota</taxon>
        <taxon>Gammaproteobacteria</taxon>
        <taxon>Oceanospirillales</taxon>
        <taxon>Endozoicomonadaceae</taxon>
        <taxon>Endozoicomonas</taxon>
    </lineage>
</organism>
<dbReference type="SUPFAM" id="SSF51182">
    <property type="entry name" value="RmlC-like cupins"/>
    <property type="match status" value="1"/>
</dbReference>
<comment type="caution">
    <text evidence="2">The sequence shown here is derived from an EMBL/GenBank/DDBJ whole genome shotgun (WGS) entry which is preliminary data.</text>
</comment>
<dbReference type="InterPro" id="IPR041916">
    <property type="entry name" value="Anti_sigma_zinc_sf"/>
</dbReference>
<name>A0A081K7L6_9GAMM</name>
<reference evidence="2 3" key="1">
    <citation type="submission" date="2014-06" db="EMBL/GenBank/DDBJ databases">
        <title>Whole Genome Sequences of Three Symbiotic Endozoicomonas Bacteria.</title>
        <authorList>
            <person name="Neave M.J."/>
            <person name="Apprill A."/>
            <person name="Voolstra C.R."/>
        </authorList>
    </citation>
    <scope>NUCLEOTIDE SEQUENCE [LARGE SCALE GENOMIC DNA]</scope>
    <source>
        <strain evidence="2 3">DSM 22380</strain>
    </source>
</reference>
<keyword evidence="3" id="KW-1185">Reference proteome</keyword>
<evidence type="ECO:0000313" key="3">
    <source>
        <dbReference type="Proteomes" id="UP000027997"/>
    </source>
</evidence>